<accession>A0A0V8JHQ1</accession>
<dbReference type="EMBL" id="LNQP01000077">
    <property type="protein sequence ID" value="KSU86563.1"/>
    <property type="molecule type" value="Genomic_DNA"/>
</dbReference>
<reference evidence="1 2" key="1">
    <citation type="submission" date="2015-11" db="EMBL/GenBank/DDBJ databases">
        <title>Bacillus caseinolyticus sp nov.</title>
        <authorList>
            <person name="Dastager S.G."/>
            <person name="Mawlankar R."/>
        </authorList>
    </citation>
    <scope>NUCLEOTIDE SEQUENCE [LARGE SCALE GENOMIC DNA]</scope>
    <source>
        <strain evidence="1 2">SGD-V-76</strain>
    </source>
</reference>
<dbReference type="NCBIfam" id="TIGR01560">
    <property type="entry name" value="put_DNA_pack"/>
    <property type="match status" value="1"/>
</dbReference>
<dbReference type="Proteomes" id="UP000053681">
    <property type="component" value="Unassembled WGS sequence"/>
</dbReference>
<comment type="caution">
    <text evidence="1">The sequence shown here is derived from an EMBL/GenBank/DDBJ whole genome shotgun (WGS) entry which is preliminary data.</text>
</comment>
<gene>
    <name evidence="1" type="ORF">AS180_17910</name>
</gene>
<dbReference type="CDD" id="cd08054">
    <property type="entry name" value="gp6"/>
    <property type="match status" value="1"/>
</dbReference>
<dbReference type="InterPro" id="IPR006450">
    <property type="entry name" value="Phage_HK97_gp6-like"/>
</dbReference>
<dbReference type="AlphaFoldDB" id="A0A0V8JHQ1"/>
<evidence type="ECO:0000313" key="2">
    <source>
        <dbReference type="Proteomes" id="UP000053681"/>
    </source>
</evidence>
<protein>
    <submittedName>
        <fullName evidence="1">DNA packaging protein</fullName>
    </submittedName>
</protein>
<evidence type="ECO:0000313" key="1">
    <source>
        <dbReference type="EMBL" id="KSU86563.1"/>
    </source>
</evidence>
<organism evidence="1 2">
    <name type="scientific">Priestia veravalensis</name>
    <dbReference type="NCBI Taxonomy" id="1414648"/>
    <lineage>
        <taxon>Bacteria</taxon>
        <taxon>Bacillati</taxon>
        <taxon>Bacillota</taxon>
        <taxon>Bacilli</taxon>
        <taxon>Bacillales</taxon>
        <taxon>Bacillaceae</taxon>
        <taxon>Priestia</taxon>
    </lineage>
</organism>
<keyword evidence="2" id="KW-1185">Reference proteome</keyword>
<name>A0A0V8JHQ1_9BACI</name>
<proteinExistence type="predicted"/>
<sequence length="91" mass="10336">MLISIEEARDTLRLDGPDNDSIIIPLLESIPSYLEVTTGRTWDTQPVHPLAQTVTKFILQLWYDPEGQDKDRLQRTIDNLLTALTAIGRSM</sequence>
<dbReference type="RefSeq" id="WP_062687236.1">
    <property type="nucleotide sequence ID" value="NZ_KQ758692.1"/>
</dbReference>